<accession>A0A9D9DPM5</accession>
<dbReference type="PANTHER" id="PTHR43867">
    <property type="entry name" value="CELLULOSE SYNTHASE CATALYTIC SUBUNIT A [UDP-FORMING]"/>
    <property type="match status" value="1"/>
</dbReference>
<keyword evidence="6 12" id="KW-1133">Transmembrane helix</keyword>
<gene>
    <name evidence="13" type="ORF">IAC76_06575</name>
</gene>
<name>A0A9D9DPM5_9BACT</name>
<feature type="transmembrane region" description="Helical" evidence="12">
    <location>
        <begin position="5"/>
        <end position="22"/>
    </location>
</feature>
<comment type="subcellular location">
    <subcellularLocation>
        <location evidence="1">Membrane</location>
        <topology evidence="1">Multi-pass membrane protein</topology>
    </subcellularLocation>
</comment>
<sequence length="469" mass="54353">MKERIILFTIIFGLAVFVYIFQSYFNTIWGLAFLCLCMAIYAGFTNLAYNLKKRKLKKYPQIINEDYKPFVTVMIPAHNEESVISNTVENILKMDYKNFEVIVIDDRSSDNTASVIKDLERKYEKVKALIRQQGAFPGKSAVLNDAFQIARGDAVLVFDADATVEPDFLSKLVPQLEPKDVGAVQARKVIRNKNQNFLTRCQNNEYTMDTYFQVSRDSVKGAVELRGNGELIKREALEDIGGWNNYTIVDDLDMSTRLHIKGWDVRYCIDAVVYEEGIAYIGPLYRQRRRWLEGTIRRYLEYSGAALTSKKMSLRARIDMMAYISEFIMPLWFLLEIVIRAFKILAKDASPHMLYSSIIIGIAIGVGFFLAARYALRRYDFMPRPDAMFEALETSIYLFIIWFPLVLFICFKILFMKKDMNWGKTAHGLVMEEEASIKAFIKKELEKTKNYTKEYTEKIKQKLAEKGEK</sequence>
<protein>
    <recommendedName>
        <fullName evidence="10">Beta-monoglucosyldiacylglycerol synthase</fullName>
        <ecNumber evidence="9">2.4.1.336</ecNumber>
    </recommendedName>
    <alternativeName>
        <fullName evidence="11">UDP-glucose:1,2-diacylglycerol 3-beta-D-glucosyltransferase</fullName>
    </alternativeName>
</protein>
<feature type="transmembrane region" description="Helical" evidence="12">
    <location>
        <begin position="396"/>
        <end position="415"/>
    </location>
</feature>
<dbReference type="GO" id="GO:0005886">
    <property type="term" value="C:plasma membrane"/>
    <property type="evidence" value="ECO:0007669"/>
    <property type="project" value="TreeGrafter"/>
</dbReference>
<dbReference type="FunFam" id="3.90.550.10:FF:000164">
    <property type="entry name" value="Beta-(1-3)-glucosyl transferase"/>
    <property type="match status" value="1"/>
</dbReference>
<dbReference type="EMBL" id="JADIND010000143">
    <property type="protein sequence ID" value="MBO8431037.1"/>
    <property type="molecule type" value="Genomic_DNA"/>
</dbReference>
<evidence type="ECO:0000256" key="5">
    <source>
        <dbReference type="ARBA" id="ARBA00022842"/>
    </source>
</evidence>
<dbReference type="SUPFAM" id="SSF53448">
    <property type="entry name" value="Nucleotide-diphospho-sugar transferases"/>
    <property type="match status" value="1"/>
</dbReference>
<dbReference type="PANTHER" id="PTHR43867:SF2">
    <property type="entry name" value="CELLULOSE SYNTHASE CATALYTIC SUBUNIT A [UDP-FORMING]"/>
    <property type="match status" value="1"/>
</dbReference>
<keyword evidence="4 12" id="KW-0812">Transmembrane</keyword>
<reference evidence="13" key="1">
    <citation type="submission" date="2020-10" db="EMBL/GenBank/DDBJ databases">
        <authorList>
            <person name="Gilroy R."/>
        </authorList>
    </citation>
    <scope>NUCLEOTIDE SEQUENCE</scope>
    <source>
        <strain evidence="13">10192</strain>
    </source>
</reference>
<dbReference type="Gene3D" id="3.90.550.10">
    <property type="entry name" value="Spore Coat Polysaccharide Biosynthesis Protein SpsA, Chain A"/>
    <property type="match status" value="1"/>
</dbReference>
<evidence type="ECO:0000256" key="2">
    <source>
        <dbReference type="ARBA" id="ARBA00022676"/>
    </source>
</evidence>
<keyword evidence="5" id="KW-0460">Magnesium</keyword>
<evidence type="ECO:0000256" key="11">
    <source>
        <dbReference type="ARBA" id="ARBA00078564"/>
    </source>
</evidence>
<feature type="transmembrane region" description="Helical" evidence="12">
    <location>
        <begin position="320"/>
        <end position="342"/>
    </location>
</feature>
<evidence type="ECO:0000256" key="4">
    <source>
        <dbReference type="ARBA" id="ARBA00022692"/>
    </source>
</evidence>
<reference evidence="13" key="2">
    <citation type="journal article" date="2021" name="PeerJ">
        <title>Extensive microbial diversity within the chicken gut microbiome revealed by metagenomics and culture.</title>
        <authorList>
            <person name="Gilroy R."/>
            <person name="Ravi A."/>
            <person name="Getino M."/>
            <person name="Pursley I."/>
            <person name="Horton D.L."/>
            <person name="Alikhan N.F."/>
            <person name="Baker D."/>
            <person name="Gharbi K."/>
            <person name="Hall N."/>
            <person name="Watson M."/>
            <person name="Adriaenssens E.M."/>
            <person name="Foster-Nyarko E."/>
            <person name="Jarju S."/>
            <person name="Secka A."/>
            <person name="Antonio M."/>
            <person name="Oren A."/>
            <person name="Chaudhuri R.R."/>
            <person name="La Ragione R."/>
            <person name="Hildebrand F."/>
            <person name="Pallen M.J."/>
        </authorList>
    </citation>
    <scope>NUCLEOTIDE SEQUENCE</scope>
    <source>
        <strain evidence="13">10192</strain>
    </source>
</reference>
<dbReference type="Proteomes" id="UP000823632">
    <property type="component" value="Unassembled WGS sequence"/>
</dbReference>
<evidence type="ECO:0000313" key="13">
    <source>
        <dbReference type="EMBL" id="MBO8431037.1"/>
    </source>
</evidence>
<keyword evidence="2" id="KW-0328">Glycosyltransferase</keyword>
<feature type="transmembrane region" description="Helical" evidence="12">
    <location>
        <begin position="28"/>
        <end position="49"/>
    </location>
</feature>
<dbReference type="InterPro" id="IPR029044">
    <property type="entry name" value="Nucleotide-diphossugar_trans"/>
</dbReference>
<evidence type="ECO:0000256" key="10">
    <source>
        <dbReference type="ARBA" id="ARBA00068721"/>
    </source>
</evidence>
<evidence type="ECO:0000256" key="9">
    <source>
        <dbReference type="ARBA" id="ARBA00066964"/>
    </source>
</evidence>
<evidence type="ECO:0000313" key="14">
    <source>
        <dbReference type="Proteomes" id="UP000823632"/>
    </source>
</evidence>
<evidence type="ECO:0000256" key="8">
    <source>
        <dbReference type="ARBA" id="ARBA00053004"/>
    </source>
</evidence>
<evidence type="ECO:0000256" key="6">
    <source>
        <dbReference type="ARBA" id="ARBA00022989"/>
    </source>
</evidence>
<evidence type="ECO:0000256" key="1">
    <source>
        <dbReference type="ARBA" id="ARBA00004141"/>
    </source>
</evidence>
<dbReference type="EC" id="2.4.1.336" evidence="9"/>
<dbReference type="GO" id="GO:0016758">
    <property type="term" value="F:hexosyltransferase activity"/>
    <property type="evidence" value="ECO:0007669"/>
    <property type="project" value="TreeGrafter"/>
</dbReference>
<comment type="caution">
    <text evidence="13">The sequence shown here is derived from an EMBL/GenBank/DDBJ whole genome shotgun (WGS) entry which is preliminary data.</text>
</comment>
<evidence type="ECO:0000256" key="7">
    <source>
        <dbReference type="ARBA" id="ARBA00023136"/>
    </source>
</evidence>
<keyword evidence="3" id="KW-0808">Transferase</keyword>
<proteinExistence type="predicted"/>
<organism evidence="13 14">
    <name type="scientific">Candidatus Scatousia excrementipullorum</name>
    <dbReference type="NCBI Taxonomy" id="2840936"/>
    <lineage>
        <taxon>Bacteria</taxon>
        <taxon>Candidatus Scatousia</taxon>
    </lineage>
</organism>
<feature type="transmembrane region" description="Helical" evidence="12">
    <location>
        <begin position="354"/>
        <end position="376"/>
    </location>
</feature>
<comment type="catalytic activity">
    <reaction evidence="8">
        <text>a 1,2-diacyl-sn-glycerol + UDP-alpha-D-glucose = a 1,2-diacyl-3-O-(beta-D-glucopyranosyl)-sn-glycerol + UDP + H(+)</text>
        <dbReference type="Rhea" id="RHEA:17285"/>
        <dbReference type="ChEBI" id="CHEBI:15378"/>
        <dbReference type="ChEBI" id="CHEBI:17815"/>
        <dbReference type="ChEBI" id="CHEBI:58223"/>
        <dbReference type="ChEBI" id="CHEBI:58885"/>
        <dbReference type="ChEBI" id="CHEBI:75799"/>
        <dbReference type="EC" id="2.4.1.336"/>
    </reaction>
</comment>
<dbReference type="AlphaFoldDB" id="A0A9D9DPM5"/>
<dbReference type="InterPro" id="IPR050321">
    <property type="entry name" value="Glycosyltr_2/OpgH_subfam"/>
</dbReference>
<evidence type="ECO:0000256" key="3">
    <source>
        <dbReference type="ARBA" id="ARBA00022679"/>
    </source>
</evidence>
<keyword evidence="7 12" id="KW-0472">Membrane</keyword>
<evidence type="ECO:0000256" key="12">
    <source>
        <dbReference type="SAM" id="Phobius"/>
    </source>
</evidence>
<dbReference type="CDD" id="cd06423">
    <property type="entry name" value="CESA_like"/>
    <property type="match status" value="1"/>
</dbReference>
<dbReference type="Pfam" id="PF13641">
    <property type="entry name" value="Glyco_tranf_2_3"/>
    <property type="match status" value="1"/>
</dbReference>